<comment type="caution">
    <text evidence="2">The sequence shown here is derived from an EMBL/GenBank/DDBJ whole genome shotgun (WGS) entry which is preliminary data.</text>
</comment>
<keyword evidence="1" id="KW-0472">Membrane</keyword>
<keyword evidence="1" id="KW-0812">Transmembrane</keyword>
<proteinExistence type="predicted"/>
<protein>
    <submittedName>
        <fullName evidence="2">DUF2214 domain-containing protein</fullName>
    </submittedName>
</protein>
<feature type="transmembrane region" description="Helical" evidence="1">
    <location>
        <begin position="65"/>
        <end position="83"/>
    </location>
</feature>
<accession>A0A261QYQ5</accession>
<dbReference type="RefSeq" id="WP_026640159.1">
    <property type="nucleotide sequence ID" value="NZ_NEVK01000006.1"/>
</dbReference>
<evidence type="ECO:0000256" key="1">
    <source>
        <dbReference type="SAM" id="Phobius"/>
    </source>
</evidence>
<feature type="transmembrane region" description="Helical" evidence="1">
    <location>
        <begin position="132"/>
        <end position="151"/>
    </location>
</feature>
<dbReference type="EMBL" id="NEVK01000006">
    <property type="protein sequence ID" value="OZI17866.1"/>
    <property type="molecule type" value="Genomic_DNA"/>
</dbReference>
<evidence type="ECO:0000313" key="2">
    <source>
        <dbReference type="EMBL" id="OZI17866.1"/>
    </source>
</evidence>
<evidence type="ECO:0000313" key="3">
    <source>
        <dbReference type="Proteomes" id="UP000216947"/>
    </source>
</evidence>
<feature type="transmembrane region" description="Helical" evidence="1">
    <location>
        <begin position="20"/>
        <end position="44"/>
    </location>
</feature>
<reference evidence="3" key="1">
    <citation type="submission" date="2017-05" db="EMBL/GenBank/DDBJ databases">
        <title>Complete and WGS of Bordetella genogroups.</title>
        <authorList>
            <person name="Spilker T."/>
            <person name="Lipuma J."/>
        </authorList>
    </citation>
    <scope>NUCLEOTIDE SEQUENCE [LARGE SCALE GENOMIC DNA]</scope>
    <source>
        <strain evidence="3">AU18089</strain>
    </source>
</reference>
<feature type="transmembrane region" description="Helical" evidence="1">
    <location>
        <begin position="89"/>
        <end position="111"/>
    </location>
</feature>
<organism evidence="2 3">
    <name type="scientific">Bordetella genomosp. 7</name>
    <dbReference type="NCBI Taxonomy" id="1416805"/>
    <lineage>
        <taxon>Bacteria</taxon>
        <taxon>Pseudomonadati</taxon>
        <taxon>Pseudomonadota</taxon>
        <taxon>Betaproteobacteria</taxon>
        <taxon>Burkholderiales</taxon>
        <taxon>Alcaligenaceae</taxon>
        <taxon>Bordetella</taxon>
    </lineage>
</organism>
<gene>
    <name evidence="2" type="ORF">CAL19_12295</name>
</gene>
<sequence>MLEWLAALPPAAMLRRWDTAYLLVNAAHIAAIGLLFGSIAALDLRLLGLMRQMSQADAAASLPRLAAAGALLAVATGLLLFAVQPRQYVANPAFLVKVAIVAAGIANALWLRHSTHWARLLAGGPVTLPVRTQAAVSLGLWLAAIVAGRWIGFV</sequence>
<dbReference type="AlphaFoldDB" id="A0A261QYQ5"/>
<keyword evidence="3" id="KW-1185">Reference proteome</keyword>
<dbReference type="Proteomes" id="UP000216947">
    <property type="component" value="Unassembled WGS sequence"/>
</dbReference>
<keyword evidence="1" id="KW-1133">Transmembrane helix</keyword>
<name>A0A261QYQ5_9BORD</name>